<evidence type="ECO:0000256" key="1">
    <source>
        <dbReference type="SAM" id="SignalP"/>
    </source>
</evidence>
<evidence type="ECO:0000313" key="3">
    <source>
        <dbReference type="Proteomes" id="UP001205035"/>
    </source>
</evidence>
<accession>A0AAJ1FEK6</accession>
<dbReference type="NCBIfam" id="NF047539">
    <property type="entry name" value="XAC2610_fam"/>
    <property type="match status" value="1"/>
</dbReference>
<sequence length="332" mass="38045">MKKTALLLSLLISLFLPGLQAQENSAMPRFTEFRTPEEFDSGGWQNKIIDEAQIDSRILQLVTSKDTVDYYNRWICVQVLDKTTRRLLQEIDLAPDEEGGVGDMLCVDDYNFDGYDDFSMLEGVYASGNTSSVYFLFDPGTGTFFLSNIGGTNLEFNDVSKTITSTNYCCAGSRKMEQIYKLVDNRAVLIEQHCLTWVEVEEKGTYLEDEDGYPVFEEEDCYPDSYIDVELESVGSKDTCRLRLAIYDEDMAGGFVQYKDQKERIPLYLNHSQTVEPGSGGDPDTRRLFYNEMRQGVADGEYVVTLRYPDVIEVYYLRGKEEREFMLKKTTE</sequence>
<dbReference type="InterPro" id="IPR058087">
    <property type="entry name" value="XAC2610_dom"/>
</dbReference>
<reference evidence="2" key="1">
    <citation type="submission" date="2022-06" db="EMBL/GenBank/DDBJ databases">
        <title>Isolation of gut microbiota from human fecal samples.</title>
        <authorList>
            <person name="Pamer E.G."/>
            <person name="Barat B."/>
            <person name="Waligurski E."/>
            <person name="Medina S."/>
            <person name="Paddock L."/>
            <person name="Mostad J."/>
        </authorList>
    </citation>
    <scope>NUCLEOTIDE SEQUENCE</scope>
    <source>
        <strain evidence="2">DFI.6.22</strain>
    </source>
</reference>
<dbReference type="Proteomes" id="UP001205035">
    <property type="component" value="Unassembled WGS sequence"/>
</dbReference>
<dbReference type="EMBL" id="JANGBQ010000017">
    <property type="protein sequence ID" value="MCQ5083492.1"/>
    <property type="molecule type" value="Genomic_DNA"/>
</dbReference>
<protein>
    <submittedName>
        <fullName evidence="2">Uncharacterized protein</fullName>
    </submittedName>
</protein>
<evidence type="ECO:0000313" key="2">
    <source>
        <dbReference type="EMBL" id="MCQ5083492.1"/>
    </source>
</evidence>
<dbReference type="RefSeq" id="WP_022332299.1">
    <property type="nucleotide sequence ID" value="NZ_DAWDUM010000002.1"/>
</dbReference>
<gene>
    <name evidence="2" type="ORF">NE651_11420</name>
</gene>
<comment type="caution">
    <text evidence="2">The sequence shown here is derived from an EMBL/GenBank/DDBJ whole genome shotgun (WGS) entry which is preliminary data.</text>
</comment>
<keyword evidence="1" id="KW-0732">Signal</keyword>
<organism evidence="2 3">
    <name type="scientific">Alistipes onderdonkii</name>
    <dbReference type="NCBI Taxonomy" id="328813"/>
    <lineage>
        <taxon>Bacteria</taxon>
        <taxon>Pseudomonadati</taxon>
        <taxon>Bacteroidota</taxon>
        <taxon>Bacteroidia</taxon>
        <taxon>Bacteroidales</taxon>
        <taxon>Rikenellaceae</taxon>
        <taxon>Alistipes</taxon>
    </lineage>
</organism>
<name>A0AAJ1FEK6_9BACT</name>
<proteinExistence type="predicted"/>
<dbReference type="AlphaFoldDB" id="A0AAJ1FEK6"/>
<feature type="chain" id="PRO_5042508113" evidence="1">
    <location>
        <begin position="22"/>
        <end position="332"/>
    </location>
</feature>
<feature type="signal peptide" evidence="1">
    <location>
        <begin position="1"/>
        <end position="21"/>
    </location>
</feature>